<feature type="region of interest" description="Disordered" evidence="3">
    <location>
        <begin position="1"/>
        <end position="21"/>
    </location>
</feature>
<reference evidence="5 7" key="1">
    <citation type="submission" date="2020-01" db="EMBL/GenBank/DDBJ databases">
        <authorList>
            <consortium name="DOE Joint Genome Institute"/>
            <person name="Haridas S."/>
            <person name="Albert R."/>
            <person name="Binder M."/>
            <person name="Bloem J."/>
            <person name="Labutti K."/>
            <person name="Salamov A."/>
            <person name="Andreopoulos B."/>
            <person name="Baker S.E."/>
            <person name="Barry K."/>
            <person name="Bills G."/>
            <person name="Bluhm B.H."/>
            <person name="Cannon C."/>
            <person name="Castanera R."/>
            <person name="Culley D.E."/>
            <person name="Daum C."/>
            <person name="Ezra D."/>
            <person name="Gonzalez J.B."/>
            <person name="Henrissat B."/>
            <person name="Kuo A."/>
            <person name="Liang C."/>
            <person name="Lipzen A."/>
            <person name="Lutzoni F."/>
            <person name="Magnuson J."/>
            <person name="Mondo S."/>
            <person name="Nolan M."/>
            <person name="Ohm R."/>
            <person name="Pangilinan J."/>
            <person name="Park H.-J."/>
            <person name="Ramirez L."/>
            <person name="Alfaro M."/>
            <person name="Sun H."/>
            <person name="Tritt A."/>
            <person name="Yoshinaga Y."/>
            <person name="Zwiers L.-H."/>
            <person name="Turgeon B.G."/>
            <person name="Goodwin S.B."/>
            <person name="Spatafora J.W."/>
            <person name="Crous P.W."/>
            <person name="Grigoriev I.V."/>
        </authorList>
    </citation>
    <scope>NUCLEOTIDE SEQUENCE</scope>
    <source>
        <strain evidence="5 7">CBS 781.70</strain>
    </source>
</reference>
<feature type="region of interest" description="Disordered" evidence="3">
    <location>
        <begin position="90"/>
        <end position="128"/>
    </location>
</feature>
<feature type="coiled-coil region" evidence="2">
    <location>
        <begin position="48"/>
        <end position="75"/>
    </location>
</feature>
<dbReference type="GO" id="GO:0006887">
    <property type="term" value="P:exocytosis"/>
    <property type="evidence" value="ECO:0007669"/>
    <property type="project" value="TreeGrafter"/>
</dbReference>
<feature type="compositionally biased region" description="Low complexity" evidence="3">
    <location>
        <begin position="116"/>
        <end position="128"/>
    </location>
</feature>
<gene>
    <name evidence="5 7" type="ORF">P152DRAFT_471826</name>
</gene>
<dbReference type="GO" id="GO:0070319">
    <property type="term" value="C:Golgi to plasma membrane transport vesicle"/>
    <property type="evidence" value="ECO:0007669"/>
    <property type="project" value="TreeGrafter"/>
</dbReference>
<dbReference type="Proteomes" id="UP000504638">
    <property type="component" value="Unplaced"/>
</dbReference>
<evidence type="ECO:0000313" key="6">
    <source>
        <dbReference type="Proteomes" id="UP000504638"/>
    </source>
</evidence>
<accession>A0A6G1GAV8</accession>
<dbReference type="AlphaFoldDB" id="A0A6G1GAV8"/>
<dbReference type="SUPFAM" id="SSF144284">
    <property type="entry name" value="Sec2 N-terminal region"/>
    <property type="match status" value="1"/>
</dbReference>
<dbReference type="OrthoDB" id="5560525at2759"/>
<dbReference type="InterPro" id="IPR009449">
    <property type="entry name" value="Sec2_N"/>
</dbReference>
<name>A0A6G1GAV8_9PEZI</name>
<dbReference type="Gene3D" id="6.10.140.910">
    <property type="match status" value="1"/>
</dbReference>
<evidence type="ECO:0000256" key="2">
    <source>
        <dbReference type="SAM" id="Coils"/>
    </source>
</evidence>
<keyword evidence="1 2" id="KW-0175">Coiled coil</keyword>
<dbReference type="PANTHER" id="PTHR14430:SF4">
    <property type="entry name" value="GDP_GTP EXCHANGE FACTOR SEC2 N-TERMINAL DOMAIN-CONTAINING PROTEIN"/>
    <property type="match status" value="1"/>
</dbReference>
<keyword evidence="6" id="KW-1185">Reference proteome</keyword>
<dbReference type="GO" id="GO:0051286">
    <property type="term" value="C:cell tip"/>
    <property type="evidence" value="ECO:0007669"/>
    <property type="project" value="TreeGrafter"/>
</dbReference>
<dbReference type="PANTHER" id="PTHR14430">
    <property type="entry name" value="RABIN3-RELATED"/>
    <property type="match status" value="1"/>
</dbReference>
<evidence type="ECO:0000256" key="3">
    <source>
        <dbReference type="SAM" id="MobiDB-lite"/>
    </source>
</evidence>
<evidence type="ECO:0000313" key="5">
    <source>
        <dbReference type="EMBL" id="KAF1815205.1"/>
    </source>
</evidence>
<organism evidence="5">
    <name type="scientific">Eremomyces bilateralis CBS 781.70</name>
    <dbReference type="NCBI Taxonomy" id="1392243"/>
    <lineage>
        <taxon>Eukaryota</taxon>
        <taxon>Fungi</taxon>
        <taxon>Dikarya</taxon>
        <taxon>Ascomycota</taxon>
        <taxon>Pezizomycotina</taxon>
        <taxon>Dothideomycetes</taxon>
        <taxon>Dothideomycetes incertae sedis</taxon>
        <taxon>Eremomycetales</taxon>
        <taxon>Eremomycetaceae</taxon>
        <taxon>Eremomyces</taxon>
    </lineage>
</organism>
<evidence type="ECO:0000259" key="4">
    <source>
        <dbReference type="Pfam" id="PF06428"/>
    </source>
</evidence>
<evidence type="ECO:0000256" key="1">
    <source>
        <dbReference type="ARBA" id="ARBA00023054"/>
    </source>
</evidence>
<feature type="coiled-coil region" evidence="2">
    <location>
        <begin position="164"/>
        <end position="205"/>
    </location>
</feature>
<dbReference type="Pfam" id="PF06428">
    <property type="entry name" value="Sec2p"/>
    <property type="match status" value="1"/>
</dbReference>
<sequence>MSTGLVDAPRPIDSSAPFPPLPNPAAFGVTCPKCGTACGDATDSSPLQVDARRRIAELEAQVRILTSKASTAVDKLADYEDELRLLKSSQATTPPVTSTLSSFLSRKPSVPPSVSPPAAADPVPADPDPALLAQLAKEKQLRASAESQLTTISSEMEDLSVTLFQQANEMVAQERKARAELEERVKLLEGRDAEKRKRLERLEKAMGRIERVRGILGQKT</sequence>
<reference evidence="7" key="2">
    <citation type="submission" date="2020-04" db="EMBL/GenBank/DDBJ databases">
        <authorList>
            <consortium name="NCBI Genome Project"/>
        </authorList>
    </citation>
    <scope>NUCLEOTIDE SEQUENCE</scope>
    <source>
        <strain evidence="7">CBS 781.70</strain>
    </source>
</reference>
<dbReference type="InterPro" id="IPR040351">
    <property type="entry name" value="RAB3IL/RAB3IP/Sec2"/>
</dbReference>
<dbReference type="GO" id="GO:0005085">
    <property type="term" value="F:guanyl-nucleotide exchange factor activity"/>
    <property type="evidence" value="ECO:0007669"/>
    <property type="project" value="InterPro"/>
</dbReference>
<proteinExistence type="predicted"/>
<protein>
    <recommendedName>
        <fullName evidence="4">GDP/GTP exchange factor Sec2 N-terminal domain-containing protein</fullName>
    </recommendedName>
</protein>
<feature type="compositionally biased region" description="Polar residues" evidence="3">
    <location>
        <begin position="90"/>
        <end position="104"/>
    </location>
</feature>
<dbReference type="RefSeq" id="XP_033536836.1">
    <property type="nucleotide sequence ID" value="XM_033681101.1"/>
</dbReference>
<dbReference type="GeneID" id="54421671"/>
<feature type="domain" description="GDP/GTP exchange factor Sec2 N-terminal" evidence="4">
    <location>
        <begin position="131"/>
        <end position="204"/>
    </location>
</feature>
<evidence type="ECO:0000313" key="7">
    <source>
        <dbReference type="RefSeq" id="XP_033536836.1"/>
    </source>
</evidence>
<dbReference type="EMBL" id="ML975152">
    <property type="protein sequence ID" value="KAF1815205.1"/>
    <property type="molecule type" value="Genomic_DNA"/>
</dbReference>
<reference evidence="7" key="3">
    <citation type="submission" date="2025-04" db="UniProtKB">
        <authorList>
            <consortium name="RefSeq"/>
        </authorList>
    </citation>
    <scope>IDENTIFICATION</scope>
    <source>
        <strain evidence="7">CBS 781.70</strain>
    </source>
</reference>